<dbReference type="eggNOG" id="ENOG503132M">
    <property type="taxonomic scope" value="Bacteria"/>
</dbReference>
<dbReference type="AlphaFoldDB" id="A0A086AVJ2"/>
<keyword evidence="2" id="KW-1185">Reference proteome</keyword>
<accession>A0A086AVJ2</accession>
<sequence length="252" mass="26892">MQLLTLTIFYYYFFKQALNINNKKKVFLAFVFITSWSAAQQNVGIQTKNPQGTFHVDGNRNNPLTGAPSAAQATDDFIVLSNGNTGVGTVSPTQKLDVNGNVQVRAMTSTNSTTAFPRTLTAQTDGTLGYFQGSPIENVSVTGTTTGNTSSATFQIIRFTGVSSTATGNANFDTGMSSANWEAIMSNVAYAISSGSGRGWDPGAANQTGYRLINSGGTWKVIGRVPGYAQQNTFVDILFINKKFVAADARTN</sequence>
<name>A0A086AVJ2_9FLAO</name>
<proteinExistence type="predicted"/>
<dbReference type="EMBL" id="JPRJ01000036">
    <property type="protein sequence ID" value="KFF20706.1"/>
    <property type="molecule type" value="Genomic_DNA"/>
</dbReference>
<dbReference type="Proteomes" id="UP000028709">
    <property type="component" value="Unassembled WGS sequence"/>
</dbReference>
<dbReference type="RefSeq" id="WP_034686614.1">
    <property type="nucleotide sequence ID" value="NZ_CP023049.2"/>
</dbReference>
<reference evidence="1 2" key="1">
    <citation type="submission" date="2014-07" db="EMBL/GenBank/DDBJ databases">
        <title>Genome of Chryseobacterium piperi CTM.</title>
        <authorList>
            <person name="Pipes S.E."/>
            <person name="Stropko S.J."/>
            <person name="Newman J.D."/>
        </authorList>
    </citation>
    <scope>NUCLEOTIDE SEQUENCE [LARGE SCALE GENOMIC DNA]</scope>
    <source>
        <strain evidence="1 2">CTM</strain>
    </source>
</reference>
<evidence type="ECO:0000313" key="1">
    <source>
        <dbReference type="EMBL" id="KFF20706.1"/>
    </source>
</evidence>
<comment type="caution">
    <text evidence="1">The sequence shown here is derived from an EMBL/GenBank/DDBJ whole genome shotgun (WGS) entry which is preliminary data.</text>
</comment>
<evidence type="ECO:0000313" key="2">
    <source>
        <dbReference type="Proteomes" id="UP000028709"/>
    </source>
</evidence>
<protein>
    <submittedName>
        <fullName evidence="1">Uncharacterized protein</fullName>
    </submittedName>
</protein>
<dbReference type="OrthoDB" id="1252924at2"/>
<gene>
    <name evidence="1" type="ORF">IQ37_15765</name>
</gene>
<organism evidence="1 2">
    <name type="scientific">Chryseobacterium piperi</name>
    <dbReference type="NCBI Taxonomy" id="558152"/>
    <lineage>
        <taxon>Bacteria</taxon>
        <taxon>Pseudomonadati</taxon>
        <taxon>Bacteroidota</taxon>
        <taxon>Flavobacteriia</taxon>
        <taxon>Flavobacteriales</taxon>
        <taxon>Weeksellaceae</taxon>
        <taxon>Chryseobacterium group</taxon>
        <taxon>Chryseobacterium</taxon>
    </lineage>
</organism>
<dbReference type="KEGG" id="cpip:CJF12_05335"/>